<dbReference type="PANTHER" id="PTHR45453:SF1">
    <property type="entry name" value="PHOSPHATE REGULON SENSOR PROTEIN PHOR"/>
    <property type="match status" value="1"/>
</dbReference>
<dbReference type="PROSITE" id="PS50109">
    <property type="entry name" value="HIS_KIN"/>
    <property type="match status" value="1"/>
</dbReference>
<feature type="domain" description="Histidine kinase" evidence="9">
    <location>
        <begin position="232"/>
        <end position="447"/>
    </location>
</feature>
<dbReference type="InterPro" id="IPR036890">
    <property type="entry name" value="HATPase_C_sf"/>
</dbReference>
<evidence type="ECO:0000256" key="1">
    <source>
        <dbReference type="ARBA" id="ARBA00000085"/>
    </source>
</evidence>
<evidence type="ECO:0000256" key="2">
    <source>
        <dbReference type="ARBA" id="ARBA00004370"/>
    </source>
</evidence>
<dbReference type="SUPFAM" id="SSF47384">
    <property type="entry name" value="Homodimeric domain of signal transducing histidine kinase"/>
    <property type="match status" value="1"/>
</dbReference>
<evidence type="ECO:0000313" key="13">
    <source>
        <dbReference type="Proteomes" id="UP001212085"/>
    </source>
</evidence>
<keyword evidence="8" id="KW-0812">Transmembrane</keyword>
<dbReference type="InterPro" id="IPR005467">
    <property type="entry name" value="His_kinase_dom"/>
</dbReference>
<dbReference type="InterPro" id="IPR050351">
    <property type="entry name" value="BphY/WalK/GraS-like"/>
</dbReference>
<dbReference type="GO" id="GO:0004721">
    <property type="term" value="F:phosphoprotein phosphatase activity"/>
    <property type="evidence" value="ECO:0007669"/>
    <property type="project" value="TreeGrafter"/>
</dbReference>
<dbReference type="GO" id="GO:0005886">
    <property type="term" value="C:plasma membrane"/>
    <property type="evidence" value="ECO:0007669"/>
    <property type="project" value="TreeGrafter"/>
</dbReference>
<dbReference type="CDD" id="cd00075">
    <property type="entry name" value="HATPase"/>
    <property type="match status" value="1"/>
</dbReference>
<name>A0A6N7X2D4_STRAY</name>
<keyword evidence="4" id="KW-0597">Phosphoprotein</keyword>
<dbReference type="GO" id="GO:0016036">
    <property type="term" value="P:cellular response to phosphate starvation"/>
    <property type="evidence" value="ECO:0007669"/>
    <property type="project" value="TreeGrafter"/>
</dbReference>
<keyword evidence="8" id="KW-1133">Transmembrane helix</keyword>
<dbReference type="Proteomes" id="UP001212085">
    <property type="component" value="Chromosome"/>
</dbReference>
<dbReference type="EMBL" id="VUNP01000012">
    <property type="protein sequence ID" value="MST53567.1"/>
    <property type="molecule type" value="Genomic_DNA"/>
</dbReference>
<dbReference type="RefSeq" id="WP_154454730.1">
    <property type="nucleotide sequence ID" value="NZ_BRXN01000001.1"/>
</dbReference>
<evidence type="ECO:0000256" key="7">
    <source>
        <dbReference type="ARBA" id="ARBA00023012"/>
    </source>
</evidence>
<keyword evidence="5" id="KW-0808">Transferase</keyword>
<accession>A0A6N7X2D4</accession>
<dbReference type="InterPro" id="IPR036097">
    <property type="entry name" value="HisK_dim/P_sf"/>
</dbReference>
<dbReference type="PANTHER" id="PTHR45453">
    <property type="entry name" value="PHOSPHATE REGULON SENSOR PROTEIN PHOR"/>
    <property type="match status" value="1"/>
</dbReference>
<evidence type="ECO:0000313" key="11">
    <source>
        <dbReference type="EMBL" id="WBB05649.1"/>
    </source>
</evidence>
<dbReference type="Pfam" id="PF00512">
    <property type="entry name" value="HisKA"/>
    <property type="match status" value="1"/>
</dbReference>
<sequence>MRNKWSKKLLSGTTSSHFFHFFAVFTGIFIVMTVIILQIMRFGLYSTVDTNLQNAAYNANDYVARTMKRSDSLQVDDSDYESFFAGENGSKLKSALNGETLTNVSVLLYDKKGKILNALDAFLQFGALSYSFDEDSIGEIKEEKIKTIFGQNEKYHVLTVKVDDADYPAIKYATFLISVRQLDEANERYVTITITVMVIFWMISILASIYLANWTRKPILESYEKQKAFVENASHELRTPLAVLQNRLEGLFRRPNDTILDNSESIAASLDEVRNMRFLITNLLNLARRDDVLKVDLEMIQPTMFDEVFENYSLIAEESNRIFIGQNLATHPIKSDRVLLKQLMTILFDNAIKYTDEDGVVEFTVKTTERHTIITVADNGIGISDSDKLKIFDRFYRVDKSRTRQKGGFGLGLSLAQQIVDALKGTITVKDNTPKGTIFEVCFNHHH</sequence>
<protein>
    <recommendedName>
        <fullName evidence="3">histidine kinase</fullName>
        <ecNumber evidence="3">2.7.13.3</ecNumber>
    </recommendedName>
</protein>
<comment type="catalytic activity">
    <reaction evidence="1">
        <text>ATP + protein L-histidine = ADP + protein N-phospho-L-histidine.</text>
        <dbReference type="EC" id="2.7.13.3"/>
    </reaction>
</comment>
<keyword evidence="6 10" id="KW-0418">Kinase</keyword>
<dbReference type="SMART" id="SM00387">
    <property type="entry name" value="HATPase_c"/>
    <property type="match status" value="1"/>
</dbReference>
<gene>
    <name evidence="10" type="ORF">FYJ82_03940</name>
    <name evidence="11" type="ORF">O6R09_04865</name>
</gene>
<evidence type="ECO:0000256" key="3">
    <source>
        <dbReference type="ARBA" id="ARBA00012438"/>
    </source>
</evidence>
<feature type="transmembrane region" description="Helical" evidence="8">
    <location>
        <begin position="189"/>
        <end position="212"/>
    </location>
</feature>
<dbReference type="SMART" id="SM00388">
    <property type="entry name" value="HisKA"/>
    <property type="match status" value="1"/>
</dbReference>
<dbReference type="InterPro" id="IPR003661">
    <property type="entry name" value="HisK_dim/P_dom"/>
</dbReference>
<comment type="subcellular location">
    <subcellularLocation>
        <location evidence="2">Membrane</location>
    </subcellularLocation>
</comment>
<evidence type="ECO:0000256" key="6">
    <source>
        <dbReference type="ARBA" id="ARBA00022777"/>
    </source>
</evidence>
<dbReference type="CDD" id="cd00082">
    <property type="entry name" value="HisKA"/>
    <property type="match status" value="1"/>
</dbReference>
<evidence type="ECO:0000256" key="5">
    <source>
        <dbReference type="ARBA" id="ARBA00022679"/>
    </source>
</evidence>
<dbReference type="FunFam" id="3.30.565.10:FF:000006">
    <property type="entry name" value="Sensor histidine kinase WalK"/>
    <property type="match status" value="1"/>
</dbReference>
<evidence type="ECO:0000256" key="8">
    <source>
        <dbReference type="SAM" id="Phobius"/>
    </source>
</evidence>
<dbReference type="InterPro" id="IPR004358">
    <property type="entry name" value="Sig_transdc_His_kin-like_C"/>
</dbReference>
<dbReference type="GO" id="GO:0000155">
    <property type="term" value="F:phosphorelay sensor kinase activity"/>
    <property type="evidence" value="ECO:0007669"/>
    <property type="project" value="InterPro"/>
</dbReference>
<dbReference type="SUPFAM" id="SSF55874">
    <property type="entry name" value="ATPase domain of HSP90 chaperone/DNA topoisomerase II/histidine kinase"/>
    <property type="match status" value="1"/>
</dbReference>
<dbReference type="InterPro" id="IPR003594">
    <property type="entry name" value="HATPase_dom"/>
</dbReference>
<dbReference type="EMBL" id="CP114883">
    <property type="protein sequence ID" value="WBB05649.1"/>
    <property type="molecule type" value="Genomic_DNA"/>
</dbReference>
<dbReference type="OrthoDB" id="9813151at2"/>
<reference evidence="11 13" key="2">
    <citation type="submission" date="2022-12" db="EMBL/GenBank/DDBJ databases">
        <title>Streptococcus alactolyticus LGM, complete genome.</title>
        <authorList>
            <person name="Liu Z."/>
            <person name="Mu C."/>
            <person name="Zhu W."/>
        </authorList>
    </citation>
    <scope>NUCLEOTIDE SEQUENCE [LARGE SCALE GENOMIC DNA]</scope>
    <source>
        <strain evidence="11 13">LGM</strain>
    </source>
</reference>
<evidence type="ECO:0000259" key="9">
    <source>
        <dbReference type="PROSITE" id="PS50109"/>
    </source>
</evidence>
<evidence type="ECO:0000313" key="10">
    <source>
        <dbReference type="EMBL" id="MST53567.1"/>
    </source>
</evidence>
<organism evidence="10 12">
    <name type="scientific">Streptococcus alactolyticus</name>
    <dbReference type="NCBI Taxonomy" id="29389"/>
    <lineage>
        <taxon>Bacteria</taxon>
        <taxon>Bacillati</taxon>
        <taxon>Bacillota</taxon>
        <taxon>Bacilli</taxon>
        <taxon>Lactobacillales</taxon>
        <taxon>Streptococcaceae</taxon>
        <taxon>Streptococcus</taxon>
    </lineage>
</organism>
<keyword evidence="8" id="KW-0472">Membrane</keyword>
<dbReference type="Gene3D" id="1.10.287.130">
    <property type="match status" value="1"/>
</dbReference>
<keyword evidence="7" id="KW-0902">Two-component regulatory system</keyword>
<dbReference type="AlphaFoldDB" id="A0A6N7X2D4"/>
<evidence type="ECO:0000256" key="4">
    <source>
        <dbReference type="ARBA" id="ARBA00022553"/>
    </source>
</evidence>
<reference evidence="10 12" key="1">
    <citation type="submission" date="2019-08" db="EMBL/GenBank/DDBJ databases">
        <title>In-depth cultivation of the pig gut microbiome towards novel bacterial diversity and tailored functional studies.</title>
        <authorList>
            <person name="Wylensek D."/>
            <person name="Hitch T.C.A."/>
            <person name="Clavel T."/>
        </authorList>
    </citation>
    <scope>NUCLEOTIDE SEQUENCE [LARGE SCALE GENOMIC DNA]</scope>
    <source>
        <strain evidence="10 12">BL-178-WT-3A</strain>
    </source>
</reference>
<dbReference type="Pfam" id="PF02518">
    <property type="entry name" value="HATPase_c"/>
    <property type="match status" value="1"/>
</dbReference>
<evidence type="ECO:0000313" key="12">
    <source>
        <dbReference type="Proteomes" id="UP000471052"/>
    </source>
</evidence>
<dbReference type="Gene3D" id="3.30.565.10">
    <property type="entry name" value="Histidine kinase-like ATPase, C-terminal domain"/>
    <property type="match status" value="1"/>
</dbReference>
<dbReference type="EC" id="2.7.13.3" evidence="3"/>
<dbReference type="PRINTS" id="PR00344">
    <property type="entry name" value="BCTRLSENSOR"/>
</dbReference>
<dbReference type="Proteomes" id="UP000471052">
    <property type="component" value="Unassembled WGS sequence"/>
</dbReference>
<proteinExistence type="predicted"/>
<keyword evidence="13" id="KW-1185">Reference proteome</keyword>
<feature type="transmembrane region" description="Helical" evidence="8">
    <location>
        <begin position="21"/>
        <end position="40"/>
    </location>
</feature>